<gene>
    <name evidence="1" type="ORF">HHL14_07600</name>
</gene>
<evidence type="ECO:0000313" key="1">
    <source>
        <dbReference type="EMBL" id="NML30696.1"/>
    </source>
</evidence>
<dbReference type="Proteomes" id="UP000583127">
    <property type="component" value="Unassembled WGS sequence"/>
</dbReference>
<sequence>MMMTMTGSGAMASAGGMLRERRVWALRKMTGFAIVAGGFAVIGAQVLHGLGG</sequence>
<evidence type="ECO:0000313" key="2">
    <source>
        <dbReference type="Proteomes" id="UP000583127"/>
    </source>
</evidence>
<comment type="caution">
    <text evidence="1">The sequence shown here is derived from an EMBL/GenBank/DDBJ whole genome shotgun (WGS) entry which is preliminary data.</text>
</comment>
<organism evidence="1 2">
    <name type="scientific">Paraburkholderia antibiotica</name>
    <dbReference type="NCBI Taxonomy" id="2728839"/>
    <lineage>
        <taxon>Bacteria</taxon>
        <taxon>Pseudomonadati</taxon>
        <taxon>Pseudomonadota</taxon>
        <taxon>Betaproteobacteria</taxon>
        <taxon>Burkholderiales</taxon>
        <taxon>Burkholderiaceae</taxon>
        <taxon>Paraburkholderia</taxon>
    </lineage>
</organism>
<dbReference type="RefSeq" id="WP_169496983.1">
    <property type="nucleotide sequence ID" value="NZ_JABBFZ010000003.1"/>
</dbReference>
<protein>
    <submittedName>
        <fullName evidence="1">Uncharacterized protein</fullName>
    </submittedName>
</protein>
<proteinExistence type="predicted"/>
<keyword evidence="2" id="KW-1185">Reference proteome</keyword>
<name>A0A7X9ZWG7_9BURK</name>
<dbReference type="EMBL" id="JABBFZ010000003">
    <property type="protein sequence ID" value="NML30696.1"/>
    <property type="molecule type" value="Genomic_DNA"/>
</dbReference>
<dbReference type="AlphaFoldDB" id="A0A7X9ZWG7"/>
<reference evidence="1 2" key="1">
    <citation type="submission" date="2020-04" db="EMBL/GenBank/DDBJ databases">
        <title>Paraburkholderia sp. G-4-1-8 isolated from soil.</title>
        <authorList>
            <person name="Dahal R.H."/>
        </authorList>
    </citation>
    <scope>NUCLEOTIDE SEQUENCE [LARGE SCALE GENOMIC DNA]</scope>
    <source>
        <strain evidence="1 2">G-4-1-8</strain>
    </source>
</reference>
<accession>A0A7X9ZWG7</accession>